<evidence type="ECO:0000313" key="3">
    <source>
        <dbReference type="Proteomes" id="UP001055712"/>
    </source>
</evidence>
<name>A0A9D4TUD5_CHLVU</name>
<sequence>MSQIGMEWQLDVELPAHPKTHIEETYNCCYKLVENGNDLSYRLHPNGLCLIGLAPEHAALRIKGGGGESQPGQPPALSTAGPGADSASAGSVPQDGSQPAQLAGGDAANQQQQDGAALSEAAAQRREGNDARLVLTEKLVQAEFRKGRGPLLQVESVLGRLFCGGTEHVLRCGVRGLLVELNTQLPDARGRELLSALEDGYLAILDVKAAEAQQLLQGCLTLDQYMQQRQELAKEPAESAPL</sequence>
<dbReference type="OrthoDB" id="48130at2759"/>
<dbReference type="PANTHER" id="PTHR13651:SF0">
    <property type="entry name" value="PROTEIN ABITRAM"/>
    <property type="match status" value="1"/>
</dbReference>
<gene>
    <name evidence="2" type="ORF">D9Q98_003012</name>
</gene>
<comment type="caution">
    <text evidence="2">The sequence shown here is derived from an EMBL/GenBank/DDBJ whole genome shotgun (WGS) entry which is preliminary data.</text>
</comment>
<keyword evidence="3" id="KW-1185">Reference proteome</keyword>
<feature type="region of interest" description="Disordered" evidence="1">
    <location>
        <begin position="62"/>
        <end position="123"/>
    </location>
</feature>
<dbReference type="PANTHER" id="PTHR13651">
    <property type="entry name" value="PROTEIN ABITRAM"/>
    <property type="match status" value="1"/>
</dbReference>
<feature type="compositionally biased region" description="Low complexity" evidence="1">
    <location>
        <begin position="100"/>
        <end position="118"/>
    </location>
</feature>
<proteinExistence type="predicted"/>
<dbReference type="InterPro" id="IPR039169">
    <property type="entry name" value="Abitram"/>
</dbReference>
<reference evidence="2" key="2">
    <citation type="submission" date="2020-11" db="EMBL/GenBank/DDBJ databases">
        <authorList>
            <person name="Cecchin M."/>
            <person name="Marcolungo L."/>
            <person name="Rossato M."/>
            <person name="Girolomoni L."/>
            <person name="Cosentino E."/>
            <person name="Cuine S."/>
            <person name="Li-Beisson Y."/>
            <person name="Delledonne M."/>
            <person name="Ballottari M."/>
        </authorList>
    </citation>
    <scope>NUCLEOTIDE SEQUENCE</scope>
    <source>
        <strain evidence="2">211/11P</strain>
        <tissue evidence="2">Whole cell</tissue>
    </source>
</reference>
<dbReference type="Proteomes" id="UP001055712">
    <property type="component" value="Unassembled WGS sequence"/>
</dbReference>
<dbReference type="EMBL" id="SIDB01000003">
    <property type="protein sequence ID" value="KAI3434958.1"/>
    <property type="molecule type" value="Genomic_DNA"/>
</dbReference>
<accession>A0A9D4TUD5</accession>
<dbReference type="AlphaFoldDB" id="A0A9D4TUD5"/>
<evidence type="ECO:0000256" key="1">
    <source>
        <dbReference type="SAM" id="MobiDB-lite"/>
    </source>
</evidence>
<reference evidence="2" key="1">
    <citation type="journal article" date="2019" name="Plant J.">
        <title>Chlorella vulgaris genome assembly and annotation reveals the molecular basis for metabolic acclimation to high light conditions.</title>
        <authorList>
            <person name="Cecchin M."/>
            <person name="Marcolungo L."/>
            <person name="Rossato M."/>
            <person name="Girolomoni L."/>
            <person name="Cosentino E."/>
            <person name="Cuine S."/>
            <person name="Li-Beisson Y."/>
            <person name="Delledonne M."/>
            <person name="Ballottari M."/>
        </authorList>
    </citation>
    <scope>NUCLEOTIDE SEQUENCE</scope>
    <source>
        <strain evidence="2">211/11P</strain>
    </source>
</reference>
<evidence type="ECO:0000313" key="2">
    <source>
        <dbReference type="EMBL" id="KAI3434958.1"/>
    </source>
</evidence>
<protein>
    <submittedName>
        <fullName evidence="2">Uncharacterized protein</fullName>
    </submittedName>
</protein>
<organism evidence="2 3">
    <name type="scientific">Chlorella vulgaris</name>
    <name type="common">Green alga</name>
    <dbReference type="NCBI Taxonomy" id="3077"/>
    <lineage>
        <taxon>Eukaryota</taxon>
        <taxon>Viridiplantae</taxon>
        <taxon>Chlorophyta</taxon>
        <taxon>core chlorophytes</taxon>
        <taxon>Trebouxiophyceae</taxon>
        <taxon>Chlorellales</taxon>
        <taxon>Chlorellaceae</taxon>
        <taxon>Chlorella clade</taxon>
        <taxon>Chlorella</taxon>
    </lineage>
</organism>
<feature type="compositionally biased region" description="Low complexity" evidence="1">
    <location>
        <begin position="78"/>
        <end position="91"/>
    </location>
</feature>